<organism evidence="1 2">
    <name type="scientific">Dreissena polymorpha</name>
    <name type="common">Zebra mussel</name>
    <name type="synonym">Mytilus polymorpha</name>
    <dbReference type="NCBI Taxonomy" id="45954"/>
    <lineage>
        <taxon>Eukaryota</taxon>
        <taxon>Metazoa</taxon>
        <taxon>Spiralia</taxon>
        <taxon>Lophotrochozoa</taxon>
        <taxon>Mollusca</taxon>
        <taxon>Bivalvia</taxon>
        <taxon>Autobranchia</taxon>
        <taxon>Heteroconchia</taxon>
        <taxon>Euheterodonta</taxon>
        <taxon>Imparidentia</taxon>
        <taxon>Neoheterodontei</taxon>
        <taxon>Myida</taxon>
        <taxon>Dreissenoidea</taxon>
        <taxon>Dreissenidae</taxon>
        <taxon>Dreissena</taxon>
    </lineage>
</organism>
<dbReference type="Proteomes" id="UP000828390">
    <property type="component" value="Unassembled WGS sequence"/>
</dbReference>
<keyword evidence="2" id="KW-1185">Reference proteome</keyword>
<name>A0A9D4F512_DREPO</name>
<accession>A0A9D4F512</accession>
<sequence>MLMVNAPQIVPRLFTAIFPRNFETKQKPCAHTAVWASEVKTLDCSLPFLGFGGRGFN</sequence>
<gene>
    <name evidence="1" type="ORF">DPMN_144930</name>
</gene>
<protein>
    <submittedName>
        <fullName evidence="1">Uncharacterized protein</fullName>
    </submittedName>
</protein>
<dbReference type="AlphaFoldDB" id="A0A9D4F512"/>
<evidence type="ECO:0000313" key="2">
    <source>
        <dbReference type="Proteomes" id="UP000828390"/>
    </source>
</evidence>
<reference evidence="1" key="2">
    <citation type="submission" date="2020-11" db="EMBL/GenBank/DDBJ databases">
        <authorList>
            <person name="McCartney M.A."/>
            <person name="Auch B."/>
            <person name="Kono T."/>
            <person name="Mallez S."/>
            <person name="Becker A."/>
            <person name="Gohl D.M."/>
            <person name="Silverstein K.A.T."/>
            <person name="Koren S."/>
            <person name="Bechman K.B."/>
            <person name="Herman A."/>
            <person name="Abrahante J.E."/>
            <person name="Garbe J."/>
        </authorList>
    </citation>
    <scope>NUCLEOTIDE SEQUENCE</scope>
    <source>
        <strain evidence="1">Duluth1</strain>
        <tissue evidence="1">Whole animal</tissue>
    </source>
</reference>
<dbReference type="EMBL" id="JAIWYP010000007">
    <property type="protein sequence ID" value="KAH3791444.1"/>
    <property type="molecule type" value="Genomic_DNA"/>
</dbReference>
<comment type="caution">
    <text evidence="1">The sequence shown here is derived from an EMBL/GenBank/DDBJ whole genome shotgun (WGS) entry which is preliminary data.</text>
</comment>
<proteinExistence type="predicted"/>
<evidence type="ECO:0000313" key="1">
    <source>
        <dbReference type="EMBL" id="KAH3791444.1"/>
    </source>
</evidence>
<reference evidence="1" key="1">
    <citation type="journal article" date="2019" name="bioRxiv">
        <title>The Genome of the Zebra Mussel, Dreissena polymorpha: A Resource for Invasive Species Research.</title>
        <authorList>
            <person name="McCartney M.A."/>
            <person name="Auch B."/>
            <person name="Kono T."/>
            <person name="Mallez S."/>
            <person name="Zhang Y."/>
            <person name="Obille A."/>
            <person name="Becker A."/>
            <person name="Abrahante J.E."/>
            <person name="Garbe J."/>
            <person name="Badalamenti J.P."/>
            <person name="Herman A."/>
            <person name="Mangelson H."/>
            <person name="Liachko I."/>
            <person name="Sullivan S."/>
            <person name="Sone E.D."/>
            <person name="Koren S."/>
            <person name="Silverstein K.A.T."/>
            <person name="Beckman K.B."/>
            <person name="Gohl D.M."/>
        </authorList>
    </citation>
    <scope>NUCLEOTIDE SEQUENCE</scope>
    <source>
        <strain evidence="1">Duluth1</strain>
        <tissue evidence="1">Whole animal</tissue>
    </source>
</reference>